<organism evidence="3 4">
    <name type="scientific">Cryomyces antarcticus</name>
    <dbReference type="NCBI Taxonomy" id="329879"/>
    <lineage>
        <taxon>Eukaryota</taxon>
        <taxon>Fungi</taxon>
        <taxon>Dikarya</taxon>
        <taxon>Ascomycota</taxon>
        <taxon>Pezizomycotina</taxon>
        <taxon>Dothideomycetes</taxon>
        <taxon>Dothideomycetes incertae sedis</taxon>
        <taxon>Cryomyces</taxon>
    </lineage>
</organism>
<keyword evidence="4" id="KW-1185">Reference proteome</keyword>
<dbReference type="SMART" id="SM00167">
    <property type="entry name" value="VPS9"/>
    <property type="match status" value="1"/>
</dbReference>
<gene>
    <name evidence="3" type="ORF">LTR16_002747</name>
</gene>
<accession>A0ABR0LPC4</accession>
<dbReference type="InterPro" id="IPR003123">
    <property type="entry name" value="VPS9"/>
</dbReference>
<dbReference type="EMBL" id="JAVRRA010016647">
    <property type="protein sequence ID" value="KAK5201415.1"/>
    <property type="molecule type" value="Genomic_DNA"/>
</dbReference>
<feature type="compositionally biased region" description="Polar residues" evidence="1">
    <location>
        <begin position="182"/>
        <end position="196"/>
    </location>
</feature>
<dbReference type="PANTHER" id="PTHR23101">
    <property type="entry name" value="RAB GDP/GTP EXCHANGE FACTOR"/>
    <property type="match status" value="1"/>
</dbReference>
<feature type="region of interest" description="Disordered" evidence="1">
    <location>
        <begin position="148"/>
        <end position="197"/>
    </location>
</feature>
<evidence type="ECO:0000256" key="1">
    <source>
        <dbReference type="SAM" id="MobiDB-lite"/>
    </source>
</evidence>
<feature type="region of interest" description="Disordered" evidence="1">
    <location>
        <begin position="1"/>
        <end position="68"/>
    </location>
</feature>
<feature type="compositionally biased region" description="Polar residues" evidence="1">
    <location>
        <begin position="29"/>
        <end position="41"/>
    </location>
</feature>
<dbReference type="SUPFAM" id="SSF109993">
    <property type="entry name" value="VPS9 domain"/>
    <property type="match status" value="1"/>
</dbReference>
<feature type="domain" description="VPS9" evidence="2">
    <location>
        <begin position="239"/>
        <end position="396"/>
    </location>
</feature>
<evidence type="ECO:0000313" key="4">
    <source>
        <dbReference type="Proteomes" id="UP001357485"/>
    </source>
</evidence>
<dbReference type="InterPro" id="IPR037191">
    <property type="entry name" value="VPS9_dom_sf"/>
</dbReference>
<proteinExistence type="predicted"/>
<sequence>MQASRPDASRPKTLHISRSFSRLEPGRNSPLTRSRASTVQGGSIPEIPHAEEMHPTPAGEQDPVADDPFENTGDGNALRDVADAPEIELPETIDELPIEIRNLTERFLESLSAKVHPTPLTIDALSGLLQDFYTRAESHISTHIAILSSRLSREKPPGSATPPKAPKGGGKTAPASGKASPADTSGGEQQMLTASEITDKRKARRLLELKRTGLEEAVERGVCEKIYDRVWRHRGTDDEERDEKLRSRTAALSVVGIGLKELHVDMDKTKEDLPGTAEEREEDIRERLAGARSSLRKMDDEKYPLGKLHHLTAAHKSIVETLSQLFPSSSSADEVLPTLIYTLITLPPEGINVISNLNFIQRFRAANKVDGEAAYCLVNLEAAISFLETVDLSSLRADE</sequence>
<dbReference type="Gene3D" id="1.20.1050.80">
    <property type="entry name" value="VPS9 domain"/>
    <property type="match status" value="1"/>
</dbReference>
<reference evidence="3 4" key="1">
    <citation type="submission" date="2023-08" db="EMBL/GenBank/DDBJ databases">
        <title>Black Yeasts Isolated from many extreme environments.</title>
        <authorList>
            <person name="Coleine C."/>
            <person name="Stajich J.E."/>
            <person name="Selbmann L."/>
        </authorList>
    </citation>
    <scope>NUCLEOTIDE SEQUENCE [LARGE SCALE GENOMIC DNA]</scope>
    <source>
        <strain evidence="3 4">CCFEE 536</strain>
    </source>
</reference>
<evidence type="ECO:0000313" key="3">
    <source>
        <dbReference type="EMBL" id="KAK5201415.1"/>
    </source>
</evidence>
<comment type="caution">
    <text evidence="3">The sequence shown here is derived from an EMBL/GenBank/DDBJ whole genome shotgun (WGS) entry which is preliminary data.</text>
</comment>
<dbReference type="InterPro" id="IPR045046">
    <property type="entry name" value="Vps9-like"/>
</dbReference>
<name>A0ABR0LPC4_9PEZI</name>
<dbReference type="PANTHER" id="PTHR23101:SF97">
    <property type="entry name" value="DOMAIN PROTEIN, PUTATIVE (AFU_ORTHOLOGUE AFUA_2G10890)-RELATED"/>
    <property type="match status" value="1"/>
</dbReference>
<dbReference type="Pfam" id="PF02204">
    <property type="entry name" value="VPS9"/>
    <property type="match status" value="1"/>
</dbReference>
<evidence type="ECO:0000259" key="2">
    <source>
        <dbReference type="PROSITE" id="PS51205"/>
    </source>
</evidence>
<feature type="non-terminal residue" evidence="3">
    <location>
        <position position="399"/>
    </location>
</feature>
<dbReference type="PROSITE" id="PS51205">
    <property type="entry name" value="VPS9"/>
    <property type="match status" value="1"/>
</dbReference>
<protein>
    <recommendedName>
        <fullName evidence="2">VPS9 domain-containing protein</fullName>
    </recommendedName>
</protein>
<dbReference type="Proteomes" id="UP001357485">
    <property type="component" value="Unassembled WGS sequence"/>
</dbReference>